<dbReference type="AlphaFoldDB" id="A0A0N4VA57"/>
<evidence type="ECO:0000313" key="1">
    <source>
        <dbReference type="EMBL" id="VDD92109.1"/>
    </source>
</evidence>
<keyword evidence="2" id="KW-1185">Reference proteome</keyword>
<evidence type="ECO:0000313" key="3">
    <source>
        <dbReference type="WBParaSite" id="EVEC_0000733901-mRNA-1"/>
    </source>
</evidence>
<accession>A0A0N4VA57</accession>
<reference evidence="1 2" key="2">
    <citation type="submission" date="2018-10" db="EMBL/GenBank/DDBJ databases">
        <authorList>
            <consortium name="Pathogen Informatics"/>
        </authorList>
    </citation>
    <scope>NUCLEOTIDE SEQUENCE [LARGE SCALE GENOMIC DNA]</scope>
</reference>
<proteinExistence type="predicted"/>
<sequence length="73" mass="7951">MVVVQLESNGSSMDQCMVVDLEDIRIRMAELVLAEAGVSQDHSAFQPVVSEDFRLDKKVADMLSADPTVLVNG</sequence>
<reference evidence="3" key="1">
    <citation type="submission" date="2017-02" db="UniProtKB">
        <authorList>
            <consortium name="WormBaseParasite"/>
        </authorList>
    </citation>
    <scope>IDENTIFICATION</scope>
</reference>
<dbReference type="WBParaSite" id="EVEC_0000733901-mRNA-1">
    <property type="protein sequence ID" value="EVEC_0000733901-mRNA-1"/>
    <property type="gene ID" value="EVEC_0000733901"/>
</dbReference>
<gene>
    <name evidence="1" type="ORF">EVEC_LOCUS6860</name>
</gene>
<name>A0A0N4VA57_ENTVE</name>
<dbReference type="Proteomes" id="UP000274131">
    <property type="component" value="Unassembled WGS sequence"/>
</dbReference>
<protein>
    <submittedName>
        <fullName evidence="3">Reverse transcriptase</fullName>
    </submittedName>
</protein>
<organism evidence="3">
    <name type="scientific">Enterobius vermicularis</name>
    <name type="common">Human pinworm</name>
    <dbReference type="NCBI Taxonomy" id="51028"/>
    <lineage>
        <taxon>Eukaryota</taxon>
        <taxon>Metazoa</taxon>
        <taxon>Ecdysozoa</taxon>
        <taxon>Nematoda</taxon>
        <taxon>Chromadorea</taxon>
        <taxon>Rhabditida</taxon>
        <taxon>Spirurina</taxon>
        <taxon>Oxyuridomorpha</taxon>
        <taxon>Oxyuroidea</taxon>
        <taxon>Oxyuridae</taxon>
        <taxon>Enterobius</taxon>
    </lineage>
</organism>
<dbReference type="EMBL" id="UXUI01008677">
    <property type="protein sequence ID" value="VDD92109.1"/>
    <property type="molecule type" value="Genomic_DNA"/>
</dbReference>
<evidence type="ECO:0000313" key="2">
    <source>
        <dbReference type="Proteomes" id="UP000274131"/>
    </source>
</evidence>